<dbReference type="Proteomes" id="UP000295390">
    <property type="component" value="Unassembled WGS sequence"/>
</dbReference>
<dbReference type="PROSITE" id="PS51186">
    <property type="entry name" value="GNAT"/>
    <property type="match status" value="1"/>
</dbReference>
<dbReference type="EMBL" id="SNYH01000004">
    <property type="protein sequence ID" value="TDQ25439.1"/>
    <property type="molecule type" value="Genomic_DNA"/>
</dbReference>
<sequence length="145" mass="16824">MSSEKIISEIKQISSSETLQIRHKVMWPNKPIEYVKLPNDENARHFGLFINGELTSIISLFAENNVVQFRKFATLIEYQGLGYGTILLKSIIDLLEKKGIKKLWCNARVEKSKFYEKFNLKPTDKKFEKDGIDYVIMEKTFANNG</sequence>
<dbReference type="AlphaFoldDB" id="A0A4R6TCM4"/>
<dbReference type="Pfam" id="PF13673">
    <property type="entry name" value="Acetyltransf_10"/>
    <property type="match status" value="1"/>
</dbReference>
<evidence type="ECO:0000259" key="1">
    <source>
        <dbReference type="PROSITE" id="PS51186"/>
    </source>
</evidence>
<dbReference type="RefSeq" id="WP_133536032.1">
    <property type="nucleotide sequence ID" value="NZ_SNYH01000004.1"/>
</dbReference>
<dbReference type="SUPFAM" id="SSF55729">
    <property type="entry name" value="Acyl-CoA N-acyltransferases (Nat)"/>
    <property type="match status" value="1"/>
</dbReference>
<feature type="domain" description="N-acetyltransferase" evidence="1">
    <location>
        <begin position="5"/>
        <end position="142"/>
    </location>
</feature>
<dbReference type="CDD" id="cd04301">
    <property type="entry name" value="NAT_SF"/>
    <property type="match status" value="1"/>
</dbReference>
<dbReference type="InterPro" id="IPR000182">
    <property type="entry name" value="GNAT_dom"/>
</dbReference>
<dbReference type="Gene3D" id="3.40.630.30">
    <property type="match status" value="1"/>
</dbReference>
<organism evidence="2 3">
    <name type="scientific">Tenacibaculum caenipelagi</name>
    <dbReference type="NCBI Taxonomy" id="1325435"/>
    <lineage>
        <taxon>Bacteria</taxon>
        <taxon>Pseudomonadati</taxon>
        <taxon>Bacteroidota</taxon>
        <taxon>Flavobacteriia</taxon>
        <taxon>Flavobacteriales</taxon>
        <taxon>Flavobacteriaceae</taxon>
        <taxon>Tenacibaculum</taxon>
    </lineage>
</organism>
<keyword evidence="3" id="KW-1185">Reference proteome</keyword>
<accession>A0A4R6TCM4</accession>
<dbReference type="GO" id="GO:0016747">
    <property type="term" value="F:acyltransferase activity, transferring groups other than amino-acyl groups"/>
    <property type="evidence" value="ECO:0007669"/>
    <property type="project" value="InterPro"/>
</dbReference>
<proteinExistence type="predicted"/>
<evidence type="ECO:0000313" key="2">
    <source>
        <dbReference type="EMBL" id="TDQ25439.1"/>
    </source>
</evidence>
<comment type="caution">
    <text evidence="2">The sequence shown here is derived from an EMBL/GenBank/DDBJ whole genome shotgun (WGS) entry which is preliminary data.</text>
</comment>
<reference evidence="2 3" key="1">
    <citation type="submission" date="2019-03" db="EMBL/GenBank/DDBJ databases">
        <title>Genomic Encyclopedia of Type Strains, Phase III (KMG-III): the genomes of soil and plant-associated and newly described type strains.</title>
        <authorList>
            <person name="Whitman W."/>
        </authorList>
    </citation>
    <scope>NUCLEOTIDE SEQUENCE [LARGE SCALE GENOMIC DNA]</scope>
    <source>
        <strain evidence="2 3">CECT 8283</strain>
    </source>
</reference>
<name>A0A4R6TCM4_9FLAO</name>
<evidence type="ECO:0000313" key="3">
    <source>
        <dbReference type="Proteomes" id="UP000295390"/>
    </source>
</evidence>
<protein>
    <submittedName>
        <fullName evidence="2">Acetyltransferase (GNAT) family protein</fullName>
    </submittedName>
</protein>
<dbReference type="OrthoDB" id="1178186at2"/>
<dbReference type="InterPro" id="IPR016181">
    <property type="entry name" value="Acyl_CoA_acyltransferase"/>
</dbReference>
<keyword evidence="2" id="KW-0808">Transferase</keyword>
<gene>
    <name evidence="2" type="ORF">DFQ07_1860</name>
</gene>